<protein>
    <submittedName>
        <fullName evidence="2">Uncharacterized protein</fullName>
    </submittedName>
</protein>
<reference evidence="2 3" key="1">
    <citation type="submission" date="2021-04" db="EMBL/GenBank/DDBJ databases">
        <title>Genome analysis of Polyangium sp.</title>
        <authorList>
            <person name="Li Y."/>
            <person name="Wang J."/>
        </authorList>
    </citation>
    <scope>NUCLEOTIDE SEQUENCE [LARGE SCALE GENOMIC DNA]</scope>
    <source>
        <strain evidence="2 3">SDU14</strain>
    </source>
</reference>
<name>A0A9X3WYX0_9BACT</name>
<dbReference type="SUPFAM" id="SSF101898">
    <property type="entry name" value="NHL repeat"/>
    <property type="match status" value="1"/>
</dbReference>
<dbReference type="EMBL" id="JAGTJJ010000002">
    <property type="protein sequence ID" value="MDC3980669.1"/>
    <property type="molecule type" value="Genomic_DNA"/>
</dbReference>
<sequence>MASDTRAATNPCARRQSETIARPESPIRQSSTIALARQADRTLAYVADADRRALHTVDVDGRAVLATTPLGGAPSQLVVLADGRVVVSLRDSNRVTILEPAPAPEHGLAPLCEARTPSEPIGLFVTPNEYLRRSPGSAGEAAEV</sequence>
<organism evidence="2 3">
    <name type="scientific">Polyangium jinanense</name>
    <dbReference type="NCBI Taxonomy" id="2829994"/>
    <lineage>
        <taxon>Bacteria</taxon>
        <taxon>Pseudomonadati</taxon>
        <taxon>Myxococcota</taxon>
        <taxon>Polyangia</taxon>
        <taxon>Polyangiales</taxon>
        <taxon>Polyangiaceae</taxon>
        <taxon>Polyangium</taxon>
    </lineage>
</organism>
<accession>A0A9X3WYX0</accession>
<dbReference type="AlphaFoldDB" id="A0A9X3WYX0"/>
<evidence type="ECO:0000313" key="2">
    <source>
        <dbReference type="EMBL" id="MDC3980669.1"/>
    </source>
</evidence>
<proteinExistence type="predicted"/>
<comment type="caution">
    <text evidence="2">The sequence shown here is derived from an EMBL/GenBank/DDBJ whole genome shotgun (WGS) entry which is preliminary data.</text>
</comment>
<evidence type="ECO:0000256" key="1">
    <source>
        <dbReference type="SAM" id="MobiDB-lite"/>
    </source>
</evidence>
<dbReference type="RefSeq" id="WP_272417709.1">
    <property type="nucleotide sequence ID" value="NZ_JAGTJJ010000002.1"/>
</dbReference>
<dbReference type="Proteomes" id="UP001151081">
    <property type="component" value="Unassembled WGS sequence"/>
</dbReference>
<evidence type="ECO:0000313" key="3">
    <source>
        <dbReference type="Proteomes" id="UP001151081"/>
    </source>
</evidence>
<keyword evidence="3" id="KW-1185">Reference proteome</keyword>
<dbReference type="Gene3D" id="2.130.10.10">
    <property type="entry name" value="YVTN repeat-like/Quinoprotein amine dehydrogenase"/>
    <property type="match status" value="1"/>
</dbReference>
<feature type="region of interest" description="Disordered" evidence="1">
    <location>
        <begin position="1"/>
        <end position="28"/>
    </location>
</feature>
<dbReference type="InterPro" id="IPR015943">
    <property type="entry name" value="WD40/YVTN_repeat-like_dom_sf"/>
</dbReference>
<gene>
    <name evidence="2" type="ORF">KEG57_09195</name>
</gene>